<keyword evidence="1" id="KW-0472">Membrane</keyword>
<feature type="transmembrane region" description="Helical" evidence="1">
    <location>
        <begin position="46"/>
        <end position="67"/>
    </location>
</feature>
<feature type="transmembrane region" description="Helical" evidence="1">
    <location>
        <begin position="196"/>
        <end position="217"/>
    </location>
</feature>
<proteinExistence type="predicted"/>
<name>A0A1G8UDA9_9BACI</name>
<feature type="transmembrane region" description="Helical" evidence="1">
    <location>
        <begin position="9"/>
        <end position="26"/>
    </location>
</feature>
<dbReference type="Proteomes" id="UP000199225">
    <property type="component" value="Unassembled WGS sequence"/>
</dbReference>
<accession>A0A1G8UDA9</accession>
<evidence type="ECO:0000313" key="3">
    <source>
        <dbReference type="Proteomes" id="UP000199225"/>
    </source>
</evidence>
<dbReference type="OrthoDB" id="2968715at2"/>
<dbReference type="RefSeq" id="WP_093193909.1">
    <property type="nucleotide sequence ID" value="NZ_FNEV01000006.1"/>
</dbReference>
<gene>
    <name evidence="2" type="ORF">SAMN04490247_2191</name>
</gene>
<evidence type="ECO:0000313" key="2">
    <source>
        <dbReference type="EMBL" id="SDJ51737.1"/>
    </source>
</evidence>
<organism evidence="2 3">
    <name type="scientific">Salimicrobium halophilum</name>
    <dbReference type="NCBI Taxonomy" id="86666"/>
    <lineage>
        <taxon>Bacteria</taxon>
        <taxon>Bacillati</taxon>
        <taxon>Bacillota</taxon>
        <taxon>Bacilli</taxon>
        <taxon>Bacillales</taxon>
        <taxon>Bacillaceae</taxon>
        <taxon>Salimicrobium</taxon>
    </lineage>
</organism>
<dbReference type="AlphaFoldDB" id="A0A1G8UDA9"/>
<feature type="transmembrane region" description="Helical" evidence="1">
    <location>
        <begin position="128"/>
        <end position="148"/>
    </location>
</feature>
<protein>
    <submittedName>
        <fullName evidence="2">Uncharacterized protein</fullName>
    </submittedName>
</protein>
<feature type="transmembrane region" description="Helical" evidence="1">
    <location>
        <begin position="101"/>
        <end position="121"/>
    </location>
</feature>
<feature type="transmembrane region" description="Helical" evidence="1">
    <location>
        <begin position="160"/>
        <end position="184"/>
    </location>
</feature>
<keyword evidence="1" id="KW-1133">Transmembrane helix</keyword>
<keyword evidence="3" id="KW-1185">Reference proteome</keyword>
<dbReference type="STRING" id="86666.SAMN04490247_2191"/>
<dbReference type="EMBL" id="FNEV01000006">
    <property type="protein sequence ID" value="SDJ51737.1"/>
    <property type="molecule type" value="Genomic_DNA"/>
</dbReference>
<sequence length="289" mass="33546">MFDLNNREIAIIVWTVITIIFLYFYLKREGNEKVLKNVVSAFLNLLKTPLAIIILIFLVAISALLWYLEVIGSNLIKDYIKMILFGFMPMVNTVVNNYREINITNMATGLIKFSIIPMFIINEYTFNLYIELILVPVLSFLGVLLAVAGTKQKYFQVEKLVSWMVSLIGIYIAFHAFTIFFYNINDIKQVIFWKKMFLELLLLAHIPVLLFIKYAIYYNNVLVWIKMKSNLASNSFKKSIVLMIIFKNCFLNTEKLEIALSILKQKRATSFRDLNEVLSQKLKGKDLAG</sequence>
<keyword evidence="1" id="KW-0812">Transmembrane</keyword>
<evidence type="ECO:0000256" key="1">
    <source>
        <dbReference type="SAM" id="Phobius"/>
    </source>
</evidence>
<reference evidence="3" key="1">
    <citation type="submission" date="2016-10" db="EMBL/GenBank/DDBJ databases">
        <authorList>
            <person name="Varghese N."/>
            <person name="Submissions S."/>
        </authorList>
    </citation>
    <scope>NUCLEOTIDE SEQUENCE [LARGE SCALE GENOMIC DNA]</scope>
    <source>
        <strain evidence="3">DSM 4771</strain>
    </source>
</reference>